<evidence type="ECO:0000313" key="11">
    <source>
        <dbReference type="Proteomes" id="UP000199158"/>
    </source>
</evidence>
<feature type="modified residue" description="4-aspartylphosphate" evidence="8">
    <location>
        <position position="58"/>
    </location>
</feature>
<keyword evidence="11" id="KW-1185">Reference proteome</keyword>
<evidence type="ECO:0000256" key="2">
    <source>
        <dbReference type="ARBA" id="ARBA00022553"/>
    </source>
</evidence>
<evidence type="ECO:0000256" key="4">
    <source>
        <dbReference type="ARBA" id="ARBA00023015"/>
    </source>
</evidence>
<dbReference type="Gene3D" id="3.40.50.2300">
    <property type="match status" value="1"/>
</dbReference>
<keyword evidence="4" id="KW-0805">Transcription regulation</keyword>
<dbReference type="InterPro" id="IPR016032">
    <property type="entry name" value="Sig_transdc_resp-reg_C-effctor"/>
</dbReference>
<evidence type="ECO:0000256" key="3">
    <source>
        <dbReference type="ARBA" id="ARBA00023012"/>
    </source>
</evidence>
<dbReference type="GO" id="GO:0003700">
    <property type="term" value="F:DNA-binding transcription factor activity"/>
    <property type="evidence" value="ECO:0007669"/>
    <property type="project" value="InterPro"/>
</dbReference>
<dbReference type="PANTHER" id="PTHR48111">
    <property type="entry name" value="REGULATOR OF RPOS"/>
    <property type="match status" value="1"/>
</dbReference>
<keyword evidence="2 8" id="KW-0597">Phosphoprotein</keyword>
<keyword evidence="5" id="KW-0238">DNA-binding</keyword>
<dbReference type="GO" id="GO:0000156">
    <property type="term" value="F:phosphorelay response regulator activity"/>
    <property type="evidence" value="ECO:0007669"/>
    <property type="project" value="TreeGrafter"/>
</dbReference>
<dbReference type="GO" id="GO:0005509">
    <property type="term" value="F:calcium ion binding"/>
    <property type="evidence" value="ECO:0007669"/>
    <property type="project" value="InterPro"/>
</dbReference>
<dbReference type="InterPro" id="IPR011006">
    <property type="entry name" value="CheY-like_superfamily"/>
</dbReference>
<dbReference type="GO" id="GO:0005829">
    <property type="term" value="C:cytosol"/>
    <property type="evidence" value="ECO:0007669"/>
    <property type="project" value="TreeGrafter"/>
</dbReference>
<dbReference type="OrthoDB" id="9794370at2"/>
<organism evidence="10 11">
    <name type="scientific">Hydrogenoanaerobacterium saccharovorans</name>
    <dbReference type="NCBI Taxonomy" id="474960"/>
    <lineage>
        <taxon>Bacteria</taxon>
        <taxon>Bacillati</taxon>
        <taxon>Bacillota</taxon>
        <taxon>Clostridia</taxon>
        <taxon>Eubacteriales</taxon>
        <taxon>Oscillospiraceae</taxon>
        <taxon>Hydrogenoanaerobacterium</taxon>
    </lineage>
</organism>
<dbReference type="EMBL" id="FOCG01000001">
    <property type="protein sequence ID" value="SEM54192.1"/>
    <property type="molecule type" value="Genomic_DNA"/>
</dbReference>
<dbReference type="Gene3D" id="1.10.10.10">
    <property type="entry name" value="Winged helix-like DNA-binding domain superfamily/Winged helix DNA-binding domain"/>
    <property type="match status" value="1"/>
</dbReference>
<dbReference type="RefSeq" id="WP_092751263.1">
    <property type="nucleotide sequence ID" value="NZ_FOCG01000001.1"/>
</dbReference>
<keyword evidence="3" id="KW-0902">Two-component regulatory system</keyword>
<dbReference type="PROSITE" id="PS50110">
    <property type="entry name" value="RESPONSE_REGULATORY"/>
    <property type="match status" value="1"/>
</dbReference>
<sequence>MGTHKINVLLAEDNLDMCDVLKNYFQLTNDIAVCGITHDGEDALLQIRQCLPDVVLLDLVMPKMDGISVLEELQANPLKKQPLLLVASAIGQEKITAKALELGASYYMIKPYVLEDLHRRILLLAEDLKPESPGRRRLSEHDDIPLISKEVMSLGVPTNLLGYQYMVSALRIIMGQNRPCPIAKQVYATIADENNTTLECVESAIRKTINRIYQVHNDNFCSVMQLDVTGQNKKPSNGRFLTLLAEKIKLQKSLMQERAKL</sequence>
<gene>
    <name evidence="10" type="ORF">SAMN05216180_0481</name>
</gene>
<dbReference type="SMART" id="SM00448">
    <property type="entry name" value="REC"/>
    <property type="match status" value="1"/>
</dbReference>
<dbReference type="SUPFAM" id="SSF52172">
    <property type="entry name" value="CheY-like"/>
    <property type="match status" value="1"/>
</dbReference>
<dbReference type="PANTHER" id="PTHR48111:SF1">
    <property type="entry name" value="TWO-COMPONENT RESPONSE REGULATOR ORR33"/>
    <property type="match status" value="1"/>
</dbReference>
<feature type="domain" description="Response regulatory" evidence="9">
    <location>
        <begin position="7"/>
        <end position="125"/>
    </location>
</feature>
<accession>A0A1H7Z6F6</accession>
<evidence type="ECO:0000259" key="9">
    <source>
        <dbReference type="PROSITE" id="PS50110"/>
    </source>
</evidence>
<evidence type="ECO:0000256" key="8">
    <source>
        <dbReference type="PROSITE-ProRule" id="PRU00169"/>
    </source>
</evidence>
<dbReference type="Pfam" id="PF08769">
    <property type="entry name" value="Spo0A_C"/>
    <property type="match status" value="1"/>
</dbReference>
<evidence type="ECO:0000256" key="7">
    <source>
        <dbReference type="ARBA" id="ARBA00024867"/>
    </source>
</evidence>
<dbReference type="InterPro" id="IPR036388">
    <property type="entry name" value="WH-like_DNA-bd_sf"/>
</dbReference>
<protein>
    <recommendedName>
        <fullName evidence="1">Stage 0 sporulation protein A homolog</fullName>
    </recommendedName>
</protein>
<reference evidence="10 11" key="1">
    <citation type="submission" date="2016-10" db="EMBL/GenBank/DDBJ databases">
        <authorList>
            <person name="de Groot N.N."/>
        </authorList>
    </citation>
    <scope>NUCLEOTIDE SEQUENCE [LARGE SCALE GENOMIC DNA]</scope>
    <source>
        <strain evidence="10 11">CGMCC 1.5070</strain>
    </source>
</reference>
<comment type="function">
    <text evidence="7">May play the central regulatory role in sporulation. It may be an element of the effector pathway responsible for the activation of sporulation genes in response to nutritional stress. Spo0A may act in concert with spo0H (a sigma factor) to control the expression of some genes that are critical to the sporulation process.</text>
</comment>
<evidence type="ECO:0000256" key="1">
    <source>
        <dbReference type="ARBA" id="ARBA00018672"/>
    </source>
</evidence>
<dbReference type="InterPro" id="IPR001789">
    <property type="entry name" value="Sig_transdc_resp-reg_receiver"/>
</dbReference>
<proteinExistence type="predicted"/>
<dbReference type="SUPFAM" id="SSF46894">
    <property type="entry name" value="C-terminal effector domain of the bipartite response regulators"/>
    <property type="match status" value="1"/>
</dbReference>
<dbReference type="Pfam" id="PF00072">
    <property type="entry name" value="Response_reg"/>
    <property type="match status" value="1"/>
</dbReference>
<dbReference type="AlphaFoldDB" id="A0A1H7Z6F6"/>
<dbReference type="GO" id="GO:0000976">
    <property type="term" value="F:transcription cis-regulatory region binding"/>
    <property type="evidence" value="ECO:0007669"/>
    <property type="project" value="TreeGrafter"/>
</dbReference>
<keyword evidence="6" id="KW-0804">Transcription</keyword>
<evidence type="ECO:0000256" key="6">
    <source>
        <dbReference type="ARBA" id="ARBA00023163"/>
    </source>
</evidence>
<dbReference type="Proteomes" id="UP000199158">
    <property type="component" value="Unassembled WGS sequence"/>
</dbReference>
<evidence type="ECO:0000313" key="10">
    <source>
        <dbReference type="EMBL" id="SEM54192.1"/>
    </source>
</evidence>
<dbReference type="InterPro" id="IPR039420">
    <property type="entry name" value="WalR-like"/>
</dbReference>
<dbReference type="STRING" id="474960.SAMN05216180_0481"/>
<dbReference type="GO" id="GO:0032993">
    <property type="term" value="C:protein-DNA complex"/>
    <property type="evidence" value="ECO:0007669"/>
    <property type="project" value="TreeGrafter"/>
</dbReference>
<evidence type="ECO:0000256" key="5">
    <source>
        <dbReference type="ARBA" id="ARBA00023125"/>
    </source>
</evidence>
<dbReference type="InterPro" id="IPR014879">
    <property type="entry name" value="Spo0A_C"/>
</dbReference>
<name>A0A1H7Z6F6_9FIRM</name>
<dbReference type="GO" id="GO:0042173">
    <property type="term" value="P:regulation of sporulation resulting in formation of a cellular spore"/>
    <property type="evidence" value="ECO:0007669"/>
    <property type="project" value="InterPro"/>
</dbReference>